<reference evidence="2" key="2">
    <citation type="submission" date="2022-01" db="EMBL/GenBank/DDBJ databases">
        <authorList>
            <person name="Yamashiro T."/>
            <person name="Shiraishi A."/>
            <person name="Satake H."/>
            <person name="Nakayama K."/>
        </authorList>
    </citation>
    <scope>NUCLEOTIDE SEQUENCE</scope>
</reference>
<dbReference type="InterPro" id="IPR032675">
    <property type="entry name" value="LRR_dom_sf"/>
</dbReference>
<evidence type="ECO:0000313" key="2">
    <source>
        <dbReference type="EMBL" id="GJT36427.1"/>
    </source>
</evidence>
<gene>
    <name evidence="2" type="ORF">Tco_0926846</name>
</gene>
<feature type="region of interest" description="Disordered" evidence="1">
    <location>
        <begin position="279"/>
        <end position="299"/>
    </location>
</feature>
<dbReference type="Pfam" id="PF00560">
    <property type="entry name" value="LRR_1"/>
    <property type="match status" value="2"/>
</dbReference>
<dbReference type="InterPro" id="IPR001611">
    <property type="entry name" value="Leu-rich_rpt"/>
</dbReference>
<accession>A0ABQ5DC49</accession>
<keyword evidence="3" id="KW-1185">Reference proteome</keyword>
<proteinExistence type="predicted"/>
<dbReference type="EMBL" id="BQNB010015135">
    <property type="protein sequence ID" value="GJT36427.1"/>
    <property type="molecule type" value="Genomic_DNA"/>
</dbReference>
<name>A0ABQ5DC49_9ASTR</name>
<dbReference type="PANTHER" id="PTHR31200">
    <property type="entry name" value="INO80 COMPLEX SUBUNIT C"/>
    <property type="match status" value="1"/>
</dbReference>
<evidence type="ECO:0000256" key="1">
    <source>
        <dbReference type="SAM" id="MobiDB-lite"/>
    </source>
</evidence>
<dbReference type="SUPFAM" id="SSF52058">
    <property type="entry name" value="L domain-like"/>
    <property type="match status" value="1"/>
</dbReference>
<dbReference type="InterPro" id="IPR029525">
    <property type="entry name" value="INO80C/Ies6"/>
</dbReference>
<dbReference type="PANTHER" id="PTHR31200:SF1">
    <property type="entry name" value="INO80 COMPLEX SUBUNIT C"/>
    <property type="match status" value="1"/>
</dbReference>
<evidence type="ECO:0000313" key="3">
    <source>
        <dbReference type="Proteomes" id="UP001151760"/>
    </source>
</evidence>
<dbReference type="Proteomes" id="UP001151760">
    <property type="component" value="Unassembled WGS sequence"/>
</dbReference>
<reference evidence="2" key="1">
    <citation type="journal article" date="2022" name="Int. J. Mol. Sci.">
        <title>Draft Genome of Tanacetum Coccineum: Genomic Comparison of Closely Related Tanacetum-Family Plants.</title>
        <authorList>
            <person name="Yamashiro T."/>
            <person name="Shiraishi A."/>
            <person name="Nakayama K."/>
            <person name="Satake H."/>
        </authorList>
    </citation>
    <scope>NUCLEOTIDE SEQUENCE</scope>
</reference>
<dbReference type="Gene3D" id="3.80.10.10">
    <property type="entry name" value="Ribonuclease Inhibitor"/>
    <property type="match status" value="1"/>
</dbReference>
<comment type="caution">
    <text evidence="2">The sequence shown here is derived from an EMBL/GenBank/DDBJ whole genome shotgun (WGS) entry which is preliminary data.</text>
</comment>
<sequence length="299" mass="33345">MHEKYPKGQARGRQWKHLKQPAENYHNYPPHQPNYVNIESPPSMHPRKQICDITGFEIFDKRKRWVEWGKHMLPPASAMETIMLGDKRIGIKTSVPEESITTQKKAKTIILLERRPKLICQNLVAKMRLNVQKVISTPYDQESVLACGYGGIVVVNQWVNQCKLPSLSLTGGIGYQLASLTSVAECDVNTSYMAIQNLQLLPNFISLDISSNSFTGDFPQSFTSLSSATDMYLQNNQFTGTIDVLANLPLKNLNVANNKFTGWIPNRLNDINLQKDGNSWNSGLAPPSPSGTPASVSVC</sequence>
<organism evidence="2 3">
    <name type="scientific">Tanacetum coccineum</name>
    <dbReference type="NCBI Taxonomy" id="301880"/>
    <lineage>
        <taxon>Eukaryota</taxon>
        <taxon>Viridiplantae</taxon>
        <taxon>Streptophyta</taxon>
        <taxon>Embryophyta</taxon>
        <taxon>Tracheophyta</taxon>
        <taxon>Spermatophyta</taxon>
        <taxon>Magnoliopsida</taxon>
        <taxon>eudicotyledons</taxon>
        <taxon>Gunneridae</taxon>
        <taxon>Pentapetalae</taxon>
        <taxon>asterids</taxon>
        <taxon>campanulids</taxon>
        <taxon>Asterales</taxon>
        <taxon>Asteraceae</taxon>
        <taxon>Asteroideae</taxon>
        <taxon>Anthemideae</taxon>
        <taxon>Anthemidinae</taxon>
        <taxon>Tanacetum</taxon>
    </lineage>
</organism>
<protein>
    <submittedName>
        <fullName evidence="2">STRUBBELIG-receptor family 7-like protein isoform X2</fullName>
    </submittedName>
</protein>